<protein>
    <submittedName>
        <fullName evidence="7">D-guloside 3-dehydrogenase</fullName>
    </submittedName>
</protein>
<comment type="similarity">
    <text evidence="2">Belongs to the zinc-containing alcohol dehydrogenase family.</text>
</comment>
<dbReference type="EMBL" id="CASHTH010000033">
    <property type="protein sequence ID" value="CAI7989571.1"/>
    <property type="molecule type" value="Genomic_DNA"/>
</dbReference>
<dbReference type="PANTHER" id="PTHR43350">
    <property type="entry name" value="NAD-DEPENDENT ALCOHOL DEHYDROGENASE"/>
    <property type="match status" value="1"/>
</dbReference>
<evidence type="ECO:0000256" key="3">
    <source>
        <dbReference type="ARBA" id="ARBA00022723"/>
    </source>
</evidence>
<dbReference type="InterPro" id="IPR013149">
    <property type="entry name" value="ADH-like_C"/>
</dbReference>
<accession>A0AA35QSR7</accession>
<keyword evidence="8" id="KW-1185">Reference proteome</keyword>
<evidence type="ECO:0000256" key="5">
    <source>
        <dbReference type="ARBA" id="ARBA00023002"/>
    </source>
</evidence>
<keyword evidence="4" id="KW-0862">Zinc</keyword>
<dbReference type="Pfam" id="PF00107">
    <property type="entry name" value="ADH_zinc_N"/>
    <property type="match status" value="1"/>
</dbReference>
<sequence>MCVGRIIEIGDDVEGFEIGERVVSHGHLKETHTWRAGGVLKMHDQMTWKEAVCYDPAHFAMSAIRDGKVRVGERVAVFGLGAIGLMTVQMARIAGADFVAAVDPIEGRRKVAEKTGAELVIDPTACNVGEVLKEATGGLGVDVAVETSAVYKALDDAIRSVTFEGTIVYAGRAKECTGGLDLGAVAHVNIPNIIFARANSDPNRDHPRWNFRRIIDTCWKWLAAGRFDCEDVVDPVVPFEDSVEAYIEMDNHPERSVKLGVSFG</sequence>
<evidence type="ECO:0000259" key="6">
    <source>
        <dbReference type="Pfam" id="PF00107"/>
    </source>
</evidence>
<dbReference type="AlphaFoldDB" id="A0AA35QSR7"/>
<dbReference type="SUPFAM" id="SSF50129">
    <property type="entry name" value="GroES-like"/>
    <property type="match status" value="1"/>
</dbReference>
<reference evidence="7" key="1">
    <citation type="submission" date="2023-03" db="EMBL/GenBank/DDBJ databases">
        <authorList>
            <person name="Steffen K."/>
            <person name="Cardenas P."/>
        </authorList>
    </citation>
    <scope>NUCLEOTIDE SEQUENCE</scope>
</reference>
<gene>
    <name evidence="7" type="ORF">GBAR_LOCUS253</name>
</gene>
<comment type="caution">
    <text evidence="7">The sequence shown here is derived from an EMBL/GenBank/DDBJ whole genome shotgun (WGS) entry which is preliminary data.</text>
</comment>
<dbReference type="Proteomes" id="UP001174909">
    <property type="component" value="Unassembled WGS sequence"/>
</dbReference>
<dbReference type="Gene3D" id="3.90.180.10">
    <property type="entry name" value="Medium-chain alcohol dehydrogenases, catalytic domain"/>
    <property type="match status" value="1"/>
</dbReference>
<organism evidence="7 8">
    <name type="scientific">Geodia barretti</name>
    <name type="common">Barrett's horny sponge</name>
    <dbReference type="NCBI Taxonomy" id="519541"/>
    <lineage>
        <taxon>Eukaryota</taxon>
        <taxon>Metazoa</taxon>
        <taxon>Porifera</taxon>
        <taxon>Demospongiae</taxon>
        <taxon>Heteroscleromorpha</taxon>
        <taxon>Tetractinellida</taxon>
        <taxon>Astrophorina</taxon>
        <taxon>Geodiidae</taxon>
        <taxon>Geodia</taxon>
    </lineage>
</organism>
<dbReference type="SUPFAM" id="SSF51735">
    <property type="entry name" value="NAD(P)-binding Rossmann-fold domains"/>
    <property type="match status" value="1"/>
</dbReference>
<dbReference type="InterPro" id="IPR036291">
    <property type="entry name" value="NAD(P)-bd_dom_sf"/>
</dbReference>
<evidence type="ECO:0000256" key="2">
    <source>
        <dbReference type="ARBA" id="ARBA00008072"/>
    </source>
</evidence>
<evidence type="ECO:0000256" key="1">
    <source>
        <dbReference type="ARBA" id="ARBA00001947"/>
    </source>
</evidence>
<dbReference type="PANTHER" id="PTHR43350:SF19">
    <property type="entry name" value="D-GULOSIDE 3-DEHYDROGENASE"/>
    <property type="match status" value="1"/>
</dbReference>
<dbReference type="GO" id="GO:0016491">
    <property type="term" value="F:oxidoreductase activity"/>
    <property type="evidence" value="ECO:0007669"/>
    <property type="project" value="UniProtKB-KW"/>
</dbReference>
<dbReference type="InterPro" id="IPR011032">
    <property type="entry name" value="GroES-like_sf"/>
</dbReference>
<proteinExistence type="inferred from homology"/>
<evidence type="ECO:0000313" key="8">
    <source>
        <dbReference type="Proteomes" id="UP001174909"/>
    </source>
</evidence>
<dbReference type="CDD" id="cd08255">
    <property type="entry name" value="2-desacetyl-2-hydroxyethyl_bacteriochlorophyllide_like"/>
    <property type="match status" value="1"/>
</dbReference>
<evidence type="ECO:0000256" key="4">
    <source>
        <dbReference type="ARBA" id="ARBA00022833"/>
    </source>
</evidence>
<keyword evidence="3" id="KW-0479">Metal-binding</keyword>
<keyword evidence="5" id="KW-0560">Oxidoreductase</keyword>
<feature type="domain" description="Alcohol dehydrogenase-like C-terminal" evidence="6">
    <location>
        <begin position="82"/>
        <end position="177"/>
    </location>
</feature>
<evidence type="ECO:0000313" key="7">
    <source>
        <dbReference type="EMBL" id="CAI7989571.1"/>
    </source>
</evidence>
<comment type="cofactor">
    <cofactor evidence="1">
        <name>Zn(2+)</name>
        <dbReference type="ChEBI" id="CHEBI:29105"/>
    </cofactor>
</comment>
<name>A0AA35QSR7_GEOBA</name>
<dbReference type="GO" id="GO:0046872">
    <property type="term" value="F:metal ion binding"/>
    <property type="evidence" value="ECO:0007669"/>
    <property type="project" value="UniProtKB-KW"/>
</dbReference>